<organism evidence="2 4">
    <name type="scientific">Rhizobium leguminosarum</name>
    <dbReference type="NCBI Taxonomy" id="384"/>
    <lineage>
        <taxon>Bacteria</taxon>
        <taxon>Pseudomonadati</taxon>
        <taxon>Pseudomonadota</taxon>
        <taxon>Alphaproteobacteria</taxon>
        <taxon>Hyphomicrobiales</taxon>
        <taxon>Rhizobiaceae</taxon>
        <taxon>Rhizobium/Agrobacterium group</taxon>
        <taxon>Rhizobium</taxon>
    </lineage>
</organism>
<dbReference type="Proteomes" id="UP000535276">
    <property type="component" value="Unassembled WGS sequence"/>
</dbReference>
<reference evidence="2 4" key="1">
    <citation type="submission" date="2020-07" db="EMBL/GenBank/DDBJ databases">
        <title>Genomic Encyclopedia of Type Strains, Phase IV (KMG-V): Genome sequencing to study the core and pangenomes of soil and plant-associated prokaryotes.</title>
        <authorList>
            <person name="Whitman W."/>
        </authorList>
    </citation>
    <scope>NUCLEOTIDE SEQUENCE [LARGE SCALE GENOMIC DNA]</scope>
    <source>
        <strain evidence="1 3">SEMIA 4011</strain>
        <strain evidence="2 4">SEMIA 4052</strain>
    </source>
</reference>
<accession>A0A7Z0IXG7</accession>
<comment type="caution">
    <text evidence="2">The sequence shown here is derived from an EMBL/GenBank/DDBJ whole genome shotgun (WGS) entry which is preliminary data.</text>
</comment>
<dbReference type="EMBL" id="JACIIJ010000001">
    <property type="protein sequence ID" value="MBB6219223.1"/>
    <property type="molecule type" value="Genomic_DNA"/>
</dbReference>
<gene>
    <name evidence="1" type="ORF">GGE66_000167</name>
    <name evidence="2" type="ORF">GGI64_001808</name>
</gene>
<dbReference type="Proteomes" id="UP000517187">
    <property type="component" value="Unassembled WGS sequence"/>
</dbReference>
<protein>
    <submittedName>
        <fullName evidence="2">Uncharacterized protein</fullName>
    </submittedName>
</protein>
<evidence type="ECO:0000313" key="4">
    <source>
        <dbReference type="Proteomes" id="UP000535276"/>
    </source>
</evidence>
<name>A0A7Z0IXG7_RHILE</name>
<dbReference type="AlphaFoldDB" id="A0A7Z0IXG7"/>
<evidence type="ECO:0000313" key="3">
    <source>
        <dbReference type="Proteomes" id="UP000517187"/>
    </source>
</evidence>
<sequence length="51" mass="5976">MALSARQLDKTALDLVEQRRRQRAEIATLIVDRPNVRPWPNKAIAFRYDDP</sequence>
<evidence type="ECO:0000313" key="2">
    <source>
        <dbReference type="EMBL" id="NYJ10761.1"/>
    </source>
</evidence>
<proteinExistence type="predicted"/>
<dbReference type="EMBL" id="JACBZV010000002">
    <property type="protein sequence ID" value="NYJ10761.1"/>
    <property type="molecule type" value="Genomic_DNA"/>
</dbReference>
<evidence type="ECO:0000313" key="1">
    <source>
        <dbReference type="EMBL" id="MBB6219223.1"/>
    </source>
</evidence>